<keyword evidence="1" id="KW-0472">Membrane</keyword>
<reference evidence="2 3" key="1">
    <citation type="journal article" date="2016" name="Nat. Commun.">
        <title>Thousands of microbial genomes shed light on interconnected biogeochemical processes in an aquifer system.</title>
        <authorList>
            <person name="Anantharaman K."/>
            <person name="Brown C.T."/>
            <person name="Hug L.A."/>
            <person name="Sharon I."/>
            <person name="Castelle C.J."/>
            <person name="Probst A.J."/>
            <person name="Thomas B.C."/>
            <person name="Singh A."/>
            <person name="Wilkins M.J."/>
            <person name="Karaoz U."/>
            <person name="Brodie E.L."/>
            <person name="Williams K.H."/>
            <person name="Hubbard S.S."/>
            <person name="Banfield J.F."/>
        </authorList>
    </citation>
    <scope>NUCLEOTIDE SEQUENCE [LARGE SCALE GENOMIC DNA]</scope>
</reference>
<protein>
    <recommendedName>
        <fullName evidence="4">Right handed beta helix domain-containing protein</fullName>
    </recommendedName>
</protein>
<keyword evidence="1" id="KW-1133">Transmembrane helix</keyword>
<evidence type="ECO:0000313" key="2">
    <source>
        <dbReference type="EMBL" id="OGY34854.1"/>
    </source>
</evidence>
<accession>A0A1G1X4F3</accession>
<dbReference type="Gene3D" id="2.160.20.10">
    <property type="entry name" value="Single-stranded right-handed beta-helix, Pectin lyase-like"/>
    <property type="match status" value="1"/>
</dbReference>
<organism evidence="2 3">
    <name type="scientific">Candidatus Andersenbacteria bacterium RIFCSPHIGHO2_12_FULL_45_11</name>
    <dbReference type="NCBI Taxonomy" id="1797281"/>
    <lineage>
        <taxon>Bacteria</taxon>
        <taxon>Candidatus Anderseniibacteriota</taxon>
    </lineage>
</organism>
<evidence type="ECO:0000313" key="3">
    <source>
        <dbReference type="Proteomes" id="UP000177528"/>
    </source>
</evidence>
<name>A0A1G1X4F3_9BACT</name>
<keyword evidence="1" id="KW-0812">Transmembrane</keyword>
<dbReference type="InterPro" id="IPR012334">
    <property type="entry name" value="Pectin_lyas_fold"/>
</dbReference>
<evidence type="ECO:0000256" key="1">
    <source>
        <dbReference type="SAM" id="Phobius"/>
    </source>
</evidence>
<dbReference type="AlphaFoldDB" id="A0A1G1X4F3"/>
<sequence length="193" mass="20785">MNIRIAIGIVAVCIIVVGIHIYDSNFRLHEPLITVIRDRKPNFHTPAFPAGHHLPTHITGKLHIGPATGVAILGDTTTIEQDSELVIEPGTTIAANEYASLIVEGTLLAEGTKQHPINFITNELREENRTWSGIFFADKSNGTISNTIFHHASPGISCEAGANTSITDTVFLLGNTAVFGPCRTVQDAPNTIQ</sequence>
<comment type="caution">
    <text evidence="2">The sequence shown here is derived from an EMBL/GenBank/DDBJ whole genome shotgun (WGS) entry which is preliminary data.</text>
</comment>
<evidence type="ECO:0008006" key="4">
    <source>
        <dbReference type="Google" id="ProtNLM"/>
    </source>
</evidence>
<dbReference type="EMBL" id="MHHR01000009">
    <property type="protein sequence ID" value="OGY34854.1"/>
    <property type="molecule type" value="Genomic_DNA"/>
</dbReference>
<feature type="transmembrane region" description="Helical" evidence="1">
    <location>
        <begin position="5"/>
        <end position="22"/>
    </location>
</feature>
<gene>
    <name evidence="2" type="ORF">A3D99_03025</name>
</gene>
<dbReference type="Proteomes" id="UP000177528">
    <property type="component" value="Unassembled WGS sequence"/>
</dbReference>
<proteinExistence type="predicted"/>